<evidence type="ECO:0008006" key="10">
    <source>
        <dbReference type="Google" id="ProtNLM"/>
    </source>
</evidence>
<comment type="similarity">
    <text evidence="1">Belongs to the HicA mRNA interferase family.</text>
</comment>
<dbReference type="GO" id="GO:0016787">
    <property type="term" value="F:hydrolase activity"/>
    <property type="evidence" value="ECO:0007669"/>
    <property type="project" value="UniProtKB-KW"/>
</dbReference>
<name>A0A2S0Q345_NODSP</name>
<reference evidence="8 9" key="1">
    <citation type="submission" date="2017-03" db="EMBL/GenBank/DDBJ databases">
        <title>Comparative genomics of the toxic Baltic Sea cyanobacteria Nodularia spumigena UHCC 0039 and its response on varying salinity.</title>
        <authorList>
            <person name="Teikari J.E."/>
        </authorList>
    </citation>
    <scope>NUCLEOTIDE SEQUENCE [LARGE SCALE GENOMIC DNA]</scope>
    <source>
        <strain evidence="8 9">UHCC 0039</strain>
    </source>
</reference>
<protein>
    <recommendedName>
        <fullName evidence="10">YcfA-like protein</fullName>
    </recommendedName>
</protein>
<dbReference type="GeneID" id="78018288"/>
<dbReference type="InterPro" id="IPR038570">
    <property type="entry name" value="HicA_sf"/>
</dbReference>
<dbReference type="SUPFAM" id="SSF54786">
    <property type="entry name" value="YcfA/nrd intein domain"/>
    <property type="match status" value="1"/>
</dbReference>
<evidence type="ECO:0000256" key="2">
    <source>
        <dbReference type="ARBA" id="ARBA00022649"/>
    </source>
</evidence>
<evidence type="ECO:0000256" key="7">
    <source>
        <dbReference type="ARBA" id="ARBA00023016"/>
    </source>
</evidence>
<evidence type="ECO:0000313" key="8">
    <source>
        <dbReference type="EMBL" id="AVZ30906.1"/>
    </source>
</evidence>
<dbReference type="Pfam" id="PF07927">
    <property type="entry name" value="HicA_toxin"/>
    <property type="match status" value="1"/>
</dbReference>
<dbReference type="Gene3D" id="3.30.920.30">
    <property type="entry name" value="Hypothetical protein"/>
    <property type="match status" value="1"/>
</dbReference>
<keyword evidence="3" id="KW-0540">Nuclease</keyword>
<dbReference type="KEGG" id="nsp:BMF81_03002"/>
<keyword evidence="4" id="KW-0255">Endonuclease</keyword>
<keyword evidence="5" id="KW-0378">Hydrolase</keyword>
<dbReference type="GO" id="GO:0003729">
    <property type="term" value="F:mRNA binding"/>
    <property type="evidence" value="ECO:0007669"/>
    <property type="project" value="InterPro"/>
</dbReference>
<organism evidence="8 9">
    <name type="scientific">Nodularia spumigena UHCC 0039</name>
    <dbReference type="NCBI Taxonomy" id="1914872"/>
    <lineage>
        <taxon>Bacteria</taxon>
        <taxon>Bacillati</taxon>
        <taxon>Cyanobacteriota</taxon>
        <taxon>Cyanophyceae</taxon>
        <taxon>Nostocales</taxon>
        <taxon>Nodulariaceae</taxon>
        <taxon>Nodularia</taxon>
    </lineage>
</organism>
<gene>
    <name evidence="8" type="ORF">BMF81_03002</name>
</gene>
<proteinExistence type="inferred from homology"/>
<dbReference type="RefSeq" id="WP_006195288.1">
    <property type="nucleotide sequence ID" value="NZ_CAWNZE010000001.1"/>
</dbReference>
<keyword evidence="6" id="KW-0694">RNA-binding</keyword>
<dbReference type="Proteomes" id="UP000244056">
    <property type="component" value="Chromosome"/>
</dbReference>
<evidence type="ECO:0000256" key="3">
    <source>
        <dbReference type="ARBA" id="ARBA00022722"/>
    </source>
</evidence>
<keyword evidence="2" id="KW-1277">Toxin-antitoxin system</keyword>
<evidence type="ECO:0000256" key="6">
    <source>
        <dbReference type="ARBA" id="ARBA00022884"/>
    </source>
</evidence>
<evidence type="ECO:0000256" key="1">
    <source>
        <dbReference type="ARBA" id="ARBA00006620"/>
    </source>
</evidence>
<accession>A0A2S0Q345</accession>
<dbReference type="GO" id="GO:0004519">
    <property type="term" value="F:endonuclease activity"/>
    <property type="evidence" value="ECO:0007669"/>
    <property type="project" value="UniProtKB-KW"/>
</dbReference>
<dbReference type="AlphaFoldDB" id="A0A2S0Q345"/>
<keyword evidence="7" id="KW-0346">Stress response</keyword>
<evidence type="ECO:0000313" key="9">
    <source>
        <dbReference type="Proteomes" id="UP000244056"/>
    </source>
</evidence>
<dbReference type="InterPro" id="IPR012933">
    <property type="entry name" value="HicA_mRNA_interferase"/>
</dbReference>
<evidence type="ECO:0000256" key="4">
    <source>
        <dbReference type="ARBA" id="ARBA00022759"/>
    </source>
</evidence>
<evidence type="ECO:0000256" key="5">
    <source>
        <dbReference type="ARBA" id="ARBA00022801"/>
    </source>
</evidence>
<sequence>MSQWSSTKARKVLAALEKIGWCVKRQTGSHKILAREGWDDYVFAFRDSDEIGSKMLARIAKKTGLQPEDL</sequence>
<dbReference type="EMBL" id="CP020114">
    <property type="protein sequence ID" value="AVZ30906.1"/>
    <property type="molecule type" value="Genomic_DNA"/>
</dbReference>